<dbReference type="RefSeq" id="WP_385875929.1">
    <property type="nucleotide sequence ID" value="NZ_JBHLXE010000021.1"/>
</dbReference>
<evidence type="ECO:0000313" key="3">
    <source>
        <dbReference type="Proteomes" id="UP001589758"/>
    </source>
</evidence>
<organism evidence="2 3">
    <name type="scientific">Thorsellia kenyensis</name>
    <dbReference type="NCBI Taxonomy" id="1549888"/>
    <lineage>
        <taxon>Bacteria</taxon>
        <taxon>Pseudomonadati</taxon>
        <taxon>Pseudomonadota</taxon>
        <taxon>Gammaproteobacteria</taxon>
        <taxon>Enterobacterales</taxon>
        <taxon>Thorselliaceae</taxon>
        <taxon>Thorsellia</taxon>
    </lineage>
</organism>
<sequence length="421" mass="44424">VDYLEDNFGNENNATVQIKNNGLTNDKTPVLVGTATPGSVIEILENGIPLSGVNPPVADATGRWTFNIPSAFFGDGKHTYEIRTTSKSGNVFKTTFNVDVDTNAPSVGSIDSVEDTVPPQLGPIQQNGLTNDSSPVLRGKAEASGTVTIYDKSNGQVVGIVKANLDGTWTYKAIELDDGIHSFVITVTDAAGNVSAESPAFNIKVDTFVPPAMNLANVQLIDDVGTLQGNLSSGDITDDTLPTITGVNAPAYAKEIAVFVGVNEVGRATVQPNGTWTYQFTTPLTDGSQKISIAAVTEVGNVGSKDANWTIIVDTKAPEGITVDITSITEDTEFAGDFITKDNTLTFSGSLSRGLSADERIEISLDGGKTWAFAIPTGNSWYYDNTTKVLADGEYNVQVRVVDLAGNVGATDTQKVVVDTK</sequence>
<keyword evidence="3" id="KW-1185">Reference proteome</keyword>
<evidence type="ECO:0000259" key="1">
    <source>
        <dbReference type="Pfam" id="PF19077"/>
    </source>
</evidence>
<feature type="domain" description="Bacterial Ig-like" evidence="1">
    <location>
        <begin position="13"/>
        <end position="102"/>
    </location>
</feature>
<feature type="domain" description="Bacterial Ig-like" evidence="1">
    <location>
        <begin position="329"/>
        <end position="420"/>
    </location>
</feature>
<comment type="caution">
    <text evidence="2">The sequence shown here is derived from an EMBL/GenBank/DDBJ whole genome shotgun (WGS) entry which is preliminary data.</text>
</comment>
<feature type="non-terminal residue" evidence="2">
    <location>
        <position position="421"/>
    </location>
</feature>
<protein>
    <submittedName>
        <fullName evidence="2">Ig-like domain-containing protein</fullName>
    </submittedName>
</protein>
<dbReference type="EMBL" id="JBHLXE010000021">
    <property type="protein sequence ID" value="MFC0178886.1"/>
    <property type="molecule type" value="Genomic_DNA"/>
</dbReference>
<dbReference type="NCBIfam" id="NF033510">
    <property type="entry name" value="Ca_tandemer"/>
    <property type="match status" value="3"/>
</dbReference>
<gene>
    <name evidence="2" type="ORF">ACFFIT_02055</name>
</gene>
<dbReference type="Pfam" id="PF19077">
    <property type="entry name" value="Big_13"/>
    <property type="match status" value="4"/>
</dbReference>
<dbReference type="SUPFAM" id="SSF81296">
    <property type="entry name" value="E set domains"/>
    <property type="match status" value="1"/>
</dbReference>
<dbReference type="InterPro" id="IPR014756">
    <property type="entry name" value="Ig_E-set"/>
</dbReference>
<name>A0ABV6CBG4_9GAMM</name>
<reference evidence="2 3" key="1">
    <citation type="submission" date="2024-09" db="EMBL/GenBank/DDBJ databases">
        <authorList>
            <person name="Sun Q."/>
            <person name="Mori K."/>
        </authorList>
    </citation>
    <scope>NUCLEOTIDE SEQUENCE [LARGE SCALE GENOMIC DNA]</scope>
    <source>
        <strain evidence="2 3">CCM 8545</strain>
    </source>
</reference>
<proteinExistence type="predicted"/>
<feature type="non-terminal residue" evidence="2">
    <location>
        <position position="1"/>
    </location>
</feature>
<dbReference type="Gene3D" id="2.60.40.10">
    <property type="entry name" value="Immunoglobulins"/>
    <property type="match status" value="4"/>
</dbReference>
<feature type="domain" description="Bacterial Ig-like" evidence="1">
    <location>
        <begin position="124"/>
        <end position="207"/>
    </location>
</feature>
<dbReference type="InterPro" id="IPR044016">
    <property type="entry name" value="Big_13"/>
</dbReference>
<dbReference type="InterPro" id="IPR013783">
    <property type="entry name" value="Ig-like_fold"/>
</dbReference>
<evidence type="ECO:0000313" key="2">
    <source>
        <dbReference type="EMBL" id="MFC0178886.1"/>
    </source>
</evidence>
<accession>A0ABV6CBG4</accession>
<dbReference type="Proteomes" id="UP001589758">
    <property type="component" value="Unassembled WGS sequence"/>
</dbReference>
<feature type="domain" description="Bacterial Ig-like" evidence="1">
    <location>
        <begin position="229"/>
        <end position="315"/>
    </location>
</feature>